<comment type="caution">
    <text evidence="1">The sequence shown here is derived from an EMBL/GenBank/DDBJ whole genome shotgun (WGS) entry which is preliminary data.</text>
</comment>
<proteinExistence type="predicted"/>
<dbReference type="EMBL" id="JACIEQ010000003">
    <property type="protein sequence ID" value="MBB4022525.1"/>
    <property type="molecule type" value="Genomic_DNA"/>
</dbReference>
<reference evidence="1" key="1">
    <citation type="submission" date="2020-08" db="EMBL/GenBank/DDBJ databases">
        <title>Genomic Encyclopedia of Type Strains, Phase IV (KMG-IV): sequencing the most valuable type-strain genomes for metagenomic binning, comparative biology and taxonomic classification.</title>
        <authorList>
            <person name="Goeker M."/>
        </authorList>
    </citation>
    <scope>NUCLEOTIDE SEQUENCE [LARGE SCALE GENOMIC DNA]</scope>
    <source>
        <strain evidence="1">DSM 105040</strain>
    </source>
</reference>
<dbReference type="Proteomes" id="UP000585681">
    <property type="component" value="Unassembled WGS sequence"/>
</dbReference>
<accession>A0A840CAV0</accession>
<organism evidence="1 2">
    <name type="scientific">Actibacterium naphthalenivorans</name>
    <dbReference type="NCBI Taxonomy" id="1614693"/>
    <lineage>
        <taxon>Bacteria</taxon>
        <taxon>Pseudomonadati</taxon>
        <taxon>Pseudomonadota</taxon>
        <taxon>Alphaproteobacteria</taxon>
        <taxon>Rhodobacterales</taxon>
        <taxon>Roseobacteraceae</taxon>
        <taxon>Actibacterium</taxon>
    </lineage>
</organism>
<evidence type="ECO:0000313" key="2">
    <source>
        <dbReference type="Proteomes" id="UP000585681"/>
    </source>
</evidence>
<evidence type="ECO:0000313" key="1">
    <source>
        <dbReference type="EMBL" id="MBB4022525.1"/>
    </source>
</evidence>
<sequence>MAKPSKRIGAFRYAINNRPKHSDYSLTSNIVSQCLHILEIFPIFRIATHKINKMLQRCVSETNKNSRTQMAKAATNGLAGKVLGAGLALSAAFAPSTASAQDVAMAALPDAPQETVDTILCETDRQYFAKDGWRPETADLHCASTAASEYAENNPGVGVLIHVGGDLPNDRFKTPDEFGRAVVHAFQSRYGVDAAYFLRQNDTRATGITFHVGEFIHGGDNGTEVKNVKEALDAMPEVAGLLELIWNEKLVNAAQLQVPTVTPGG</sequence>
<protein>
    <submittedName>
        <fullName evidence="1">Uncharacterized protein</fullName>
    </submittedName>
</protein>
<gene>
    <name evidence="1" type="ORF">GGR17_002344</name>
</gene>
<keyword evidence="2" id="KW-1185">Reference proteome</keyword>
<name>A0A840CAV0_9RHOB</name>
<dbReference type="AlphaFoldDB" id="A0A840CAV0"/>